<dbReference type="EMBL" id="SRQM01000972">
    <property type="protein sequence ID" value="KAG6104443.1"/>
    <property type="molecule type" value="Genomic_DNA"/>
</dbReference>
<keyword evidence="2" id="KW-1185">Reference proteome</keyword>
<dbReference type="Proteomes" id="UP000732380">
    <property type="component" value="Unassembled WGS sequence"/>
</dbReference>
<comment type="caution">
    <text evidence="1">The sequence shown here is derived from an EMBL/GenBank/DDBJ whole genome shotgun (WGS) entry which is preliminary data.</text>
</comment>
<name>A0A9P7PUN9_9HYPO</name>
<gene>
    <name evidence="1" type="ORF">E4U13_008378</name>
</gene>
<sequence>MESSTIFILPRGFVDTTATDGRRLRIYYIREIQVQPIDAESTIDGDANAAAIIRAKRLRAAEIEVLRDFAAAYTRGERDLNGYTPSEAKHITIDLASEESWREGLGFARTGLHVFSVDDVMAMGYQNYDKKNSRKRNYQGTIRLQLDEARNLDLRDECQGL</sequence>
<reference evidence="1 2" key="1">
    <citation type="journal article" date="2020" name="bioRxiv">
        <title>Whole genome comparisons of ergot fungi reveals the divergence and evolution of species within the genus Claviceps are the result of varying mechanisms driving genome evolution and host range expansion.</title>
        <authorList>
            <person name="Wyka S.A."/>
            <person name="Mondo S.J."/>
            <person name="Liu M."/>
            <person name="Dettman J."/>
            <person name="Nalam V."/>
            <person name="Broders K.D."/>
        </authorList>
    </citation>
    <scope>NUCLEOTIDE SEQUENCE [LARGE SCALE GENOMIC DNA]</scope>
    <source>
        <strain evidence="1 2">LM576</strain>
    </source>
</reference>
<evidence type="ECO:0000313" key="1">
    <source>
        <dbReference type="EMBL" id="KAG6104443.1"/>
    </source>
</evidence>
<proteinExistence type="predicted"/>
<protein>
    <submittedName>
        <fullName evidence="1">Uncharacterized protein</fullName>
    </submittedName>
</protein>
<evidence type="ECO:0000313" key="2">
    <source>
        <dbReference type="Proteomes" id="UP000732380"/>
    </source>
</evidence>
<dbReference type="AlphaFoldDB" id="A0A9P7PUN9"/>
<accession>A0A9P7PUN9</accession>
<organism evidence="1 2">
    <name type="scientific">Claviceps humidiphila</name>
    <dbReference type="NCBI Taxonomy" id="1294629"/>
    <lineage>
        <taxon>Eukaryota</taxon>
        <taxon>Fungi</taxon>
        <taxon>Dikarya</taxon>
        <taxon>Ascomycota</taxon>
        <taxon>Pezizomycotina</taxon>
        <taxon>Sordariomycetes</taxon>
        <taxon>Hypocreomycetidae</taxon>
        <taxon>Hypocreales</taxon>
        <taxon>Clavicipitaceae</taxon>
        <taxon>Claviceps</taxon>
    </lineage>
</organism>